<dbReference type="AlphaFoldDB" id="A0A363UKC3"/>
<evidence type="ECO:0000313" key="2">
    <source>
        <dbReference type="Proteomes" id="UP000251800"/>
    </source>
</evidence>
<proteinExistence type="predicted"/>
<comment type="caution">
    <text evidence="1">The sequence shown here is derived from an EMBL/GenBank/DDBJ whole genome shotgun (WGS) entry which is preliminary data.</text>
</comment>
<name>A0A363UKC3_9GAMM</name>
<dbReference type="Pfam" id="PF19742">
    <property type="entry name" value="DUF6231"/>
    <property type="match status" value="1"/>
</dbReference>
<dbReference type="EMBL" id="QEQK01000008">
    <property type="protein sequence ID" value="PWN55879.1"/>
    <property type="molecule type" value="Genomic_DNA"/>
</dbReference>
<dbReference type="Proteomes" id="UP000251800">
    <property type="component" value="Unassembled WGS sequence"/>
</dbReference>
<gene>
    <name evidence="1" type="ORF">DEH80_10715</name>
</gene>
<sequence length="149" mass="17112">MARMSDECTRMLTQLIAPLTQPGQPLQARWLGDAEDPLPQQIAAKTEGLVWEETRADNRWPLAVMDARRDRPASSELAWWRDLGAAQLFVLLQQSASFESALVSLGLRPVARGPHHGVWAFDIADYKPRPDWLNPRFWANPDRWEQARW</sequence>
<accession>A0A363UKC3</accession>
<organism evidence="1 2">
    <name type="scientific">Abyssibacter profundi</name>
    <dbReference type="NCBI Taxonomy" id="2182787"/>
    <lineage>
        <taxon>Bacteria</taxon>
        <taxon>Pseudomonadati</taxon>
        <taxon>Pseudomonadota</taxon>
        <taxon>Gammaproteobacteria</taxon>
        <taxon>Chromatiales</taxon>
        <taxon>Oceanococcaceae</taxon>
        <taxon>Abyssibacter</taxon>
    </lineage>
</organism>
<keyword evidence="2" id="KW-1185">Reference proteome</keyword>
<evidence type="ECO:0000313" key="1">
    <source>
        <dbReference type="EMBL" id="PWN55879.1"/>
    </source>
</evidence>
<reference evidence="1 2" key="1">
    <citation type="submission" date="2018-05" db="EMBL/GenBank/DDBJ databases">
        <title>Abyssibacter profundi OUC007T gen. nov., sp. nov, a marine bacterium isolated from seawater of the Mariana Trench.</title>
        <authorList>
            <person name="Zhou S."/>
        </authorList>
    </citation>
    <scope>NUCLEOTIDE SEQUENCE [LARGE SCALE GENOMIC DNA]</scope>
    <source>
        <strain evidence="1 2">OUC007</strain>
    </source>
</reference>
<dbReference type="InterPro" id="IPR046199">
    <property type="entry name" value="DUF6231"/>
</dbReference>
<protein>
    <submittedName>
        <fullName evidence="1">Uncharacterized protein</fullName>
    </submittedName>
</protein>